<name>A0AA42RTS6_9PSED</name>
<dbReference type="InterPro" id="IPR051071">
    <property type="entry name" value="LRR-bact_E3_ubiq_ligases"/>
</dbReference>
<dbReference type="RefSeq" id="WP_280081037.1">
    <property type="nucleotide sequence ID" value="NZ_JAOCGG010000008.1"/>
</dbReference>
<dbReference type="InterPro" id="IPR046673">
    <property type="entry name" value="ToxA_N"/>
</dbReference>
<accession>A0AA42RTS6</accession>
<dbReference type="InterPro" id="IPR003591">
    <property type="entry name" value="Leu-rich_rpt_typical-subtyp"/>
</dbReference>
<dbReference type="InterPro" id="IPR032675">
    <property type="entry name" value="LRR_dom_sf"/>
</dbReference>
<feature type="active site" description="Glycyl thioester intermediate" evidence="14">
    <location>
        <position position="1247"/>
    </location>
</feature>
<keyword evidence="9" id="KW-0677">Repeat</keyword>
<comment type="caution">
    <text evidence="16">The sequence shown here is derived from an EMBL/GenBank/DDBJ whole genome shotgun (WGS) entry which is preliminary data.</text>
</comment>
<dbReference type="GO" id="GO:0030430">
    <property type="term" value="C:host cell cytoplasm"/>
    <property type="evidence" value="ECO:0007669"/>
    <property type="project" value="UniProtKB-SubCell"/>
</dbReference>
<keyword evidence="13 14" id="KW-1035">Host cytoplasm</keyword>
<dbReference type="Gene3D" id="3.80.10.10">
    <property type="entry name" value="Ribonuclease Inhibitor"/>
    <property type="match status" value="1"/>
</dbReference>
<dbReference type="EMBL" id="JAOCGG010000008">
    <property type="protein sequence ID" value="MDH1629839.1"/>
    <property type="molecule type" value="Genomic_DNA"/>
</dbReference>
<evidence type="ECO:0000256" key="9">
    <source>
        <dbReference type="ARBA" id="ARBA00022737"/>
    </source>
</evidence>
<dbReference type="InterPro" id="IPR001611">
    <property type="entry name" value="Leu-rich_rpt"/>
</dbReference>
<protein>
    <recommendedName>
        <fullName evidence="5">RING-type E3 ubiquitin transferase</fullName>
        <ecNumber evidence="5">2.3.2.27</ecNumber>
    </recommendedName>
</protein>
<dbReference type="Proteomes" id="UP001160882">
    <property type="component" value="Unassembled WGS sequence"/>
</dbReference>
<evidence type="ECO:0000256" key="11">
    <source>
        <dbReference type="ARBA" id="ARBA00022843"/>
    </source>
</evidence>
<evidence type="ECO:0000256" key="10">
    <source>
        <dbReference type="ARBA" id="ARBA00022786"/>
    </source>
</evidence>
<dbReference type="Pfam" id="PF20178">
    <property type="entry name" value="ToxA_N"/>
    <property type="match status" value="1"/>
</dbReference>
<dbReference type="GO" id="GO:0005576">
    <property type="term" value="C:extracellular region"/>
    <property type="evidence" value="ECO:0007669"/>
    <property type="project" value="UniProtKB-SubCell"/>
</dbReference>
<proteinExistence type="inferred from homology"/>
<dbReference type="Gene3D" id="1.20.58.360">
    <property type="entry name" value="Shigella T3SS effector IpaH defines"/>
    <property type="match status" value="1"/>
</dbReference>
<dbReference type="GO" id="GO:0061630">
    <property type="term" value="F:ubiquitin protein ligase activity"/>
    <property type="evidence" value="ECO:0007669"/>
    <property type="project" value="UniProtKB-EC"/>
</dbReference>
<evidence type="ECO:0000313" key="16">
    <source>
        <dbReference type="EMBL" id="MDH1629839.1"/>
    </source>
</evidence>
<comment type="similarity">
    <text evidence="4 14">Belongs to the LRR-containing bacterial E3 ligase family.</text>
</comment>
<gene>
    <name evidence="16" type="ORF">N5I14_06205</name>
</gene>
<dbReference type="PROSITE" id="PS52053">
    <property type="entry name" value="NEL"/>
    <property type="match status" value="1"/>
</dbReference>
<evidence type="ECO:0000256" key="4">
    <source>
        <dbReference type="ARBA" id="ARBA00009868"/>
    </source>
</evidence>
<evidence type="ECO:0000256" key="2">
    <source>
        <dbReference type="ARBA" id="ARBA00004192"/>
    </source>
</evidence>
<keyword evidence="8 14" id="KW-0808">Transferase</keyword>
<evidence type="ECO:0000256" key="6">
    <source>
        <dbReference type="ARBA" id="ARBA00022525"/>
    </source>
</evidence>
<evidence type="ECO:0000256" key="8">
    <source>
        <dbReference type="ARBA" id="ARBA00022679"/>
    </source>
</evidence>
<dbReference type="PANTHER" id="PTHR47114:SF2">
    <property type="entry name" value="OLIGODENDROCYTE-MYELIN GLYCOPROTEIN"/>
    <property type="match status" value="1"/>
</dbReference>
<evidence type="ECO:0000256" key="14">
    <source>
        <dbReference type="PROSITE-ProRule" id="PRU01398"/>
    </source>
</evidence>
<dbReference type="Pfam" id="PF13855">
    <property type="entry name" value="LRR_8"/>
    <property type="match status" value="1"/>
</dbReference>
<evidence type="ECO:0000256" key="5">
    <source>
        <dbReference type="ARBA" id="ARBA00012483"/>
    </source>
</evidence>
<evidence type="ECO:0000256" key="1">
    <source>
        <dbReference type="ARBA" id="ARBA00000900"/>
    </source>
</evidence>
<keyword evidence="12" id="KW-0843">Virulence</keyword>
<sequence>MRESFSAHMASGQQVTAATQGLLSPWQFAQQAFSPLIKEILPDGPDLEQMQWLDIRFGRSEVISSPSMERREVRFPALLRLMQGFASDSQFFEGSGLVRKDDDQVLSGAPEQLARRCHALDAGQQYQALLTGMFSASTLAVLAKHQCTAFALACERAAAESLIDTDTLAALKRLTEPAAQSSPGPVQAYAGELRMLQCTIENGLLVQLRDATGASKGVVYYLPADEQRPLRHFASQQLLSDFLKEHLSTPRPHKQIRLLVSLKERAGFMGTLDMRLSDDETDFELQGRVVQGDIFAALARNQVNRLKEQGRLVLVPSADADRQLSEERLRRWQGIGLDVLGLAGLAVPVVGVALFAKMVWDTLGEVYEGAVDWHEGHQHEAMQHMLQVAETVAVTGALVVGAGVVASTLRSGFVDALEPVNVEGAGERLWNHDLKVYESDPGAAVLQDDGLYARDGRQWLRVGDRYYEVHRPVAAKPWRLRHPRAADAFGPLVEHNGERFWRLRVERPLEWSDSACMLNRLWPCDPPLDDGQAQQILRIAGMEPEELRGVLVENRPAPVNLGETLRRFHADQRISRVLEAARAPDAVITDAKVLEWARNQPGMAANDGKTLAAWLVDVHPQVQGRLLEHLAGVPAPVDELGALVKRDFPNLPDVYVEEAVRDTDHTLRRVALLESRVPVTLARRARALSQLVRVNRALEGVFFQASYSNDTGVLVLAQLERLRNWPRSVNFELREGNESGRLLAIMNPQESSDSRIVLVWRRGRFHLYDSQGLELEDEVPEPASIFDAISVLLKESDRKAMGIEGADCARRLREALIKTLPSSRSGVLDRLGLRATTPWFNPGKRLADGRVGYTLGGSVSRSAGGSLRARIRALYPGFSDDEIEAYQRKLHQGVANPYQVLLSLERNLALLEDTLEFWVIGTPDRDMRTVRRQLSHRLCGAWRYDGEMIRNPYGEAEGMLLNISGWRVGSLPVLPASVDFDHISELVMAGMGLDQLPASFLHCFQSLRTLNLNNNQLTALPESIADLPRLRALHLMGNRIRMGEHDQQQLANLSRLHLLDLSRNPIRSMALRFHQLPQLATLRLNHCGMLSIPGGIERCGMLLVADLRDNLISNIPPELLRMPWEFRHHLRIRGNPIPNRTIARLYGLDAQAAHLVPDPAGAPSVRPWLERTVEAERPAREAIWQRLHALDGSSELFELMAQLTQTTDFSKARDYLSEQVWTLFASIDSDADLRERIFASAREVQGCHDSTAERFSRLLLEEMVYQANRKASSGTAGDQLLALGRQLFRLECLDQFAQQDAARRLTTHPDTDVLEVVLGYRVRLAAQLQLPGQPRTMRFEQLAGITPERERDALAAVRASEATDELPQSLCEREFWGTYLRHRHAKAFAAIAEPFQARGTALDKQSETLGSEAYAQQWNDLKVEREVAEHALTWQLTRQALATVEQGELLDPVESAQPD</sequence>
<keyword evidence="7" id="KW-0433">Leucine-rich repeat</keyword>
<evidence type="ECO:0000256" key="7">
    <source>
        <dbReference type="ARBA" id="ARBA00022614"/>
    </source>
</evidence>
<dbReference type="EC" id="2.3.2.27" evidence="5"/>
<evidence type="ECO:0000256" key="13">
    <source>
        <dbReference type="ARBA" id="ARBA00023200"/>
    </source>
</evidence>
<keyword evidence="11 14" id="KW-0832">Ubl conjugation</keyword>
<evidence type="ECO:0000313" key="17">
    <source>
        <dbReference type="Proteomes" id="UP001160882"/>
    </source>
</evidence>
<dbReference type="PANTHER" id="PTHR47114">
    <property type="match status" value="1"/>
</dbReference>
<dbReference type="Pfam" id="PF14496">
    <property type="entry name" value="NEL"/>
    <property type="match status" value="1"/>
</dbReference>
<comment type="PTM">
    <text evidence="14">Ubiquitinated in the presence of host E1 ubiquitin-activating enzyme, E2 ubiquitin-conjugating enzyme and ubiquitin.</text>
</comment>
<dbReference type="InterPro" id="IPR029487">
    <property type="entry name" value="NEL_dom"/>
</dbReference>
<dbReference type="SUPFAM" id="SSF52058">
    <property type="entry name" value="L domain-like"/>
    <property type="match status" value="1"/>
</dbReference>
<dbReference type="PROSITE" id="PS51450">
    <property type="entry name" value="LRR"/>
    <property type="match status" value="1"/>
</dbReference>
<keyword evidence="10 14" id="KW-0833">Ubl conjugation pathway</keyword>
<dbReference type="GO" id="GO:0016567">
    <property type="term" value="P:protein ubiquitination"/>
    <property type="evidence" value="ECO:0007669"/>
    <property type="project" value="InterPro"/>
</dbReference>
<feature type="domain" description="NEL" evidence="15">
    <location>
        <begin position="1160"/>
        <end position="1456"/>
    </location>
</feature>
<organism evidence="16 17">
    <name type="scientific">Pseudomonas mosselii</name>
    <dbReference type="NCBI Taxonomy" id="78327"/>
    <lineage>
        <taxon>Bacteria</taxon>
        <taxon>Pseudomonadati</taxon>
        <taxon>Pseudomonadota</taxon>
        <taxon>Gammaproteobacteria</taxon>
        <taxon>Pseudomonadales</taxon>
        <taxon>Pseudomonadaceae</taxon>
        <taxon>Pseudomonas</taxon>
    </lineage>
</organism>
<reference evidence="16" key="1">
    <citation type="submission" date="2022-09" db="EMBL/GenBank/DDBJ databases">
        <title>Intensive care unit water sources are persistently colonized with multi-drug resistant bacteria and are the site of extensive horizontal gene transfer of antibiotic resistance genes.</title>
        <authorList>
            <person name="Diorio-Toth L."/>
        </authorList>
    </citation>
    <scope>NUCLEOTIDE SEQUENCE</scope>
    <source>
        <strain evidence="16">GD03782</strain>
    </source>
</reference>
<evidence type="ECO:0000256" key="3">
    <source>
        <dbReference type="ARBA" id="ARBA00004613"/>
    </source>
</evidence>
<evidence type="ECO:0000256" key="12">
    <source>
        <dbReference type="ARBA" id="ARBA00023026"/>
    </source>
</evidence>
<keyword evidence="6 14" id="KW-0964">Secreted</keyword>
<comment type="subcellular location">
    <subcellularLocation>
        <location evidence="2">Host cytoplasm</location>
    </subcellularLocation>
    <subcellularLocation>
        <location evidence="3">Secreted</location>
    </subcellularLocation>
</comment>
<evidence type="ECO:0000259" key="15">
    <source>
        <dbReference type="PROSITE" id="PS52053"/>
    </source>
</evidence>
<comment type="catalytic activity">
    <reaction evidence="1">
        <text>S-ubiquitinyl-[E2 ubiquitin-conjugating enzyme]-L-cysteine + [acceptor protein]-L-lysine = [E2 ubiquitin-conjugating enzyme]-L-cysteine + N(6)-ubiquitinyl-[acceptor protein]-L-lysine.</text>
        <dbReference type="EC" id="2.3.2.27"/>
    </reaction>
</comment>
<dbReference type="SMART" id="SM00369">
    <property type="entry name" value="LRR_TYP"/>
    <property type="match status" value="3"/>
</dbReference>